<organism evidence="2 3">
    <name type="scientific">Actinomadura physcomitrii</name>
    <dbReference type="NCBI Taxonomy" id="2650748"/>
    <lineage>
        <taxon>Bacteria</taxon>
        <taxon>Bacillati</taxon>
        <taxon>Actinomycetota</taxon>
        <taxon>Actinomycetes</taxon>
        <taxon>Streptosporangiales</taxon>
        <taxon>Thermomonosporaceae</taxon>
        <taxon>Actinomadura</taxon>
    </lineage>
</organism>
<dbReference type="PROSITE" id="PS51257">
    <property type="entry name" value="PROKAR_LIPOPROTEIN"/>
    <property type="match status" value="1"/>
</dbReference>
<keyword evidence="3" id="KW-1185">Reference proteome</keyword>
<accession>A0A6I4MK85</accession>
<dbReference type="RefSeq" id="WP_160573912.1">
    <property type="nucleotide sequence ID" value="NZ_WBMS02000044.1"/>
</dbReference>
<evidence type="ECO:0000313" key="3">
    <source>
        <dbReference type="Proteomes" id="UP000462055"/>
    </source>
</evidence>
<protein>
    <recommendedName>
        <fullName evidence="4">Lipoprotein</fullName>
    </recommendedName>
</protein>
<dbReference type="AlphaFoldDB" id="A0A6I4MK85"/>
<keyword evidence="1" id="KW-0732">Signal</keyword>
<dbReference type="Proteomes" id="UP000462055">
    <property type="component" value="Unassembled WGS sequence"/>
</dbReference>
<evidence type="ECO:0000313" key="2">
    <source>
        <dbReference type="EMBL" id="MWA06033.1"/>
    </source>
</evidence>
<feature type="chain" id="PRO_5026320221" description="Lipoprotein" evidence="1">
    <location>
        <begin position="26"/>
        <end position="54"/>
    </location>
</feature>
<gene>
    <name evidence="2" type="ORF">F8568_037920</name>
</gene>
<comment type="caution">
    <text evidence="2">The sequence shown here is derived from an EMBL/GenBank/DDBJ whole genome shotgun (WGS) entry which is preliminary data.</text>
</comment>
<proteinExistence type="predicted"/>
<name>A0A6I4MK85_9ACTN</name>
<sequence>MNRAFMLLVVAFAIAGCGGSGGSDAGSEANPAVEQAVKYAQCIRKNGVPNFPDP</sequence>
<evidence type="ECO:0000256" key="1">
    <source>
        <dbReference type="SAM" id="SignalP"/>
    </source>
</evidence>
<reference evidence="2" key="1">
    <citation type="submission" date="2019-12" db="EMBL/GenBank/DDBJ databases">
        <title>Actinomadura physcomitrii sp. nov., a novel actinomycete isolated from moss [Physcomitrium sphaericum (Ludw) Fuernr].</title>
        <authorList>
            <person name="Zhuang X."/>
        </authorList>
    </citation>
    <scope>NUCLEOTIDE SEQUENCE [LARGE SCALE GENOMIC DNA]</scope>
    <source>
        <strain evidence="2">LD22</strain>
    </source>
</reference>
<feature type="signal peptide" evidence="1">
    <location>
        <begin position="1"/>
        <end position="25"/>
    </location>
</feature>
<dbReference type="EMBL" id="WBMS02000044">
    <property type="protein sequence ID" value="MWA06033.1"/>
    <property type="molecule type" value="Genomic_DNA"/>
</dbReference>
<evidence type="ECO:0008006" key="4">
    <source>
        <dbReference type="Google" id="ProtNLM"/>
    </source>
</evidence>